<evidence type="ECO:0000256" key="5">
    <source>
        <dbReference type="ARBA" id="ARBA00023098"/>
    </source>
</evidence>
<proteinExistence type="inferred from homology"/>
<dbReference type="PANTHER" id="PTHR43667">
    <property type="entry name" value="CYCLOPROPANE-FATTY-ACYL-PHOSPHOLIPID SYNTHASE"/>
    <property type="match status" value="1"/>
</dbReference>
<evidence type="ECO:0000256" key="2">
    <source>
        <dbReference type="ARBA" id="ARBA00022603"/>
    </source>
</evidence>
<protein>
    <submittedName>
        <fullName evidence="7">Cyclopropane-fatty-acyl-phospholipid synthase</fullName>
    </submittedName>
</protein>
<dbReference type="InterPro" id="IPR003333">
    <property type="entry name" value="CMAS"/>
</dbReference>
<dbReference type="AlphaFoldDB" id="A0A1H7N3A2"/>
<evidence type="ECO:0000256" key="3">
    <source>
        <dbReference type="ARBA" id="ARBA00022679"/>
    </source>
</evidence>
<sequence>MTGTSDRPTTDRLETGRPPTDRPITDHPAGDHPAGGPTPRPAADTPARRASGAAARLLPLVEVLTGTPAPLRLRAWDGSTAGPPDAPTLVLRSRRALRRLLWQPDELGLAQAYVSGDLDVEGDLRQALRTVREAVEERGRVQPRPGTAFLTRAALTAARLGAVGPRPGAPQGQARLHGTPHTRTRDRAAISHHYDLSNEFYELLLDPSMAYSCAYWTRTDPGYSLADAQHDKLELICRKLELRPGMRLLDVGCGWGALVLHAARHHGVHAVGVTLAAEQAGFVRERVRQQGLGDRVEIRHQHWRDVEATGFDAVTTVEMGEHVGDDHYPDFARQLRRALAPGGHLLLQQMSRGAHAPGGGAFIESFIAPDMHMRPLGATVSLLEEAGFEIRDVQGLREHYVATVDAWHETLERRREEVTALVGPVTARVWRLYLVGGSLAFEQGRMGVDQVLAQRPGASPSRPRTRSAR</sequence>
<dbReference type="Proteomes" id="UP000183015">
    <property type="component" value="Unassembled WGS sequence"/>
</dbReference>
<keyword evidence="5" id="KW-0443">Lipid metabolism</keyword>
<keyword evidence="2" id="KW-0489">Methyltransferase</keyword>
<feature type="compositionally biased region" description="Basic and acidic residues" evidence="6">
    <location>
        <begin position="8"/>
        <end position="30"/>
    </location>
</feature>
<dbReference type="InterPro" id="IPR050723">
    <property type="entry name" value="CFA/CMAS"/>
</dbReference>
<accession>A0A1H7N3A2</accession>
<dbReference type="GO" id="GO:0008168">
    <property type="term" value="F:methyltransferase activity"/>
    <property type="evidence" value="ECO:0007669"/>
    <property type="project" value="UniProtKB-KW"/>
</dbReference>
<name>A0A1H7N3A2_STRJI</name>
<feature type="compositionally biased region" description="Low complexity" evidence="6">
    <location>
        <begin position="34"/>
        <end position="50"/>
    </location>
</feature>
<evidence type="ECO:0000313" key="8">
    <source>
        <dbReference type="Proteomes" id="UP000183015"/>
    </source>
</evidence>
<gene>
    <name evidence="7" type="ORF">SAMN05414137_106190</name>
</gene>
<dbReference type="SUPFAM" id="SSF53335">
    <property type="entry name" value="S-adenosyl-L-methionine-dependent methyltransferases"/>
    <property type="match status" value="1"/>
</dbReference>
<dbReference type="GO" id="GO:0008610">
    <property type="term" value="P:lipid biosynthetic process"/>
    <property type="evidence" value="ECO:0007669"/>
    <property type="project" value="InterPro"/>
</dbReference>
<keyword evidence="8" id="KW-1185">Reference proteome</keyword>
<evidence type="ECO:0000313" key="7">
    <source>
        <dbReference type="EMBL" id="SEL17943.1"/>
    </source>
</evidence>
<dbReference type="STRING" id="235985.SAMN05414137_106190"/>
<dbReference type="Gene3D" id="3.40.50.150">
    <property type="entry name" value="Vaccinia Virus protein VP39"/>
    <property type="match status" value="1"/>
</dbReference>
<reference evidence="8" key="1">
    <citation type="submission" date="2016-10" db="EMBL/GenBank/DDBJ databases">
        <authorList>
            <person name="Varghese N."/>
        </authorList>
    </citation>
    <scope>NUCLEOTIDE SEQUENCE [LARGE SCALE GENOMIC DNA]</scope>
    <source>
        <strain evidence="8">DSM 45096 / BCRC 16803 / CGMCC 4.1857 / CIP 109030 / JCM 12277 / KCTC 19219 / NBRC 100920 / 33214</strain>
    </source>
</reference>
<dbReference type="RefSeq" id="WP_082014988.1">
    <property type="nucleotide sequence ID" value="NZ_BBPN01000012.1"/>
</dbReference>
<comment type="similarity">
    <text evidence="1">Belongs to the CFA/CMAS family.</text>
</comment>
<feature type="region of interest" description="Disordered" evidence="6">
    <location>
        <begin position="1"/>
        <end position="50"/>
    </location>
</feature>
<dbReference type="Pfam" id="PF02353">
    <property type="entry name" value="CMAS"/>
    <property type="match status" value="1"/>
</dbReference>
<dbReference type="CDD" id="cd02440">
    <property type="entry name" value="AdoMet_MTases"/>
    <property type="match status" value="1"/>
</dbReference>
<evidence type="ECO:0000256" key="6">
    <source>
        <dbReference type="SAM" id="MobiDB-lite"/>
    </source>
</evidence>
<evidence type="ECO:0000256" key="1">
    <source>
        <dbReference type="ARBA" id="ARBA00010815"/>
    </source>
</evidence>
<keyword evidence="4" id="KW-0949">S-adenosyl-L-methionine</keyword>
<dbReference type="PIRSF" id="PIRSF003085">
    <property type="entry name" value="CMAS"/>
    <property type="match status" value="1"/>
</dbReference>
<dbReference type="PANTHER" id="PTHR43667:SF1">
    <property type="entry name" value="CYCLOPROPANE-FATTY-ACYL-PHOSPHOLIPID SYNTHASE"/>
    <property type="match status" value="1"/>
</dbReference>
<organism evidence="7 8">
    <name type="scientific">Streptacidiphilus jiangxiensis</name>
    <dbReference type="NCBI Taxonomy" id="235985"/>
    <lineage>
        <taxon>Bacteria</taxon>
        <taxon>Bacillati</taxon>
        <taxon>Actinomycetota</taxon>
        <taxon>Actinomycetes</taxon>
        <taxon>Kitasatosporales</taxon>
        <taxon>Streptomycetaceae</taxon>
        <taxon>Streptacidiphilus</taxon>
    </lineage>
</organism>
<keyword evidence="3" id="KW-0808">Transferase</keyword>
<dbReference type="EMBL" id="FOAZ01000006">
    <property type="protein sequence ID" value="SEL17943.1"/>
    <property type="molecule type" value="Genomic_DNA"/>
</dbReference>
<evidence type="ECO:0000256" key="4">
    <source>
        <dbReference type="ARBA" id="ARBA00022691"/>
    </source>
</evidence>
<dbReference type="eggNOG" id="COG2230">
    <property type="taxonomic scope" value="Bacteria"/>
</dbReference>
<dbReference type="InterPro" id="IPR029063">
    <property type="entry name" value="SAM-dependent_MTases_sf"/>
</dbReference>
<dbReference type="GO" id="GO:0032259">
    <property type="term" value="P:methylation"/>
    <property type="evidence" value="ECO:0007669"/>
    <property type="project" value="UniProtKB-KW"/>
</dbReference>